<protein>
    <recommendedName>
        <fullName evidence="1">DUF2249 domain-containing protein</fullName>
    </recommendedName>
</protein>
<name>A0A178MYF9_9PROT</name>
<evidence type="ECO:0000313" key="3">
    <source>
        <dbReference type="Proteomes" id="UP000078543"/>
    </source>
</evidence>
<organism evidence="2 3">
    <name type="scientific">Magnetospirillum moscoviense</name>
    <dbReference type="NCBI Taxonomy" id="1437059"/>
    <lineage>
        <taxon>Bacteria</taxon>
        <taxon>Pseudomonadati</taxon>
        <taxon>Pseudomonadota</taxon>
        <taxon>Alphaproteobacteria</taxon>
        <taxon>Rhodospirillales</taxon>
        <taxon>Rhodospirillaceae</taxon>
        <taxon>Magnetospirillum</taxon>
    </lineage>
</organism>
<sequence length="188" mass="20830">MESSGREAGGPPGWLAQALDAPILDVRPSLADGEDPLGLILDAAEGVEFGGFLVIDAPFNPSPLRRVLAARGFSSYGRRLTSAHWRVFFHMDGGQDWERDAEIEMLPEGALTWSEEDGLHVDVRKLTPPLPMLAILRLIDGHPELAALVVHHERLPQFLIPELAERGWRVVRSTEDFADVRLWLEKAG</sequence>
<accession>A0A178MYF9</accession>
<dbReference type="STRING" id="1437059.A6A05_07400"/>
<feature type="domain" description="DUF2249" evidence="1">
    <location>
        <begin position="24"/>
        <end position="90"/>
    </location>
</feature>
<evidence type="ECO:0000313" key="2">
    <source>
        <dbReference type="EMBL" id="OAN59563.1"/>
    </source>
</evidence>
<dbReference type="Pfam" id="PF10006">
    <property type="entry name" value="DUF2249"/>
    <property type="match status" value="1"/>
</dbReference>
<dbReference type="AlphaFoldDB" id="A0A178MYF9"/>
<proteinExistence type="predicted"/>
<comment type="caution">
    <text evidence="2">The sequence shown here is derived from an EMBL/GenBank/DDBJ whole genome shotgun (WGS) entry which is preliminary data.</text>
</comment>
<reference evidence="2 3" key="1">
    <citation type="submission" date="2016-04" db="EMBL/GenBank/DDBJ databases">
        <title>Draft genome sequence of freshwater magnetotactic bacteria Magnetospirillum marisnigri SP-1 and Magnetospirillum moscoviense BB-1.</title>
        <authorList>
            <person name="Koziaeva V."/>
            <person name="Dziuba M.V."/>
            <person name="Ivanov T.M."/>
            <person name="Kuznetsov B."/>
            <person name="Grouzdev D.S."/>
        </authorList>
    </citation>
    <scope>NUCLEOTIDE SEQUENCE [LARGE SCALE GENOMIC DNA]</scope>
    <source>
        <strain evidence="2 3">BB-1</strain>
    </source>
</reference>
<dbReference type="EMBL" id="LWQU01000065">
    <property type="protein sequence ID" value="OAN59563.1"/>
    <property type="molecule type" value="Genomic_DNA"/>
</dbReference>
<dbReference type="Proteomes" id="UP000078543">
    <property type="component" value="Unassembled WGS sequence"/>
</dbReference>
<evidence type="ECO:0000259" key="1">
    <source>
        <dbReference type="Pfam" id="PF10006"/>
    </source>
</evidence>
<keyword evidence="3" id="KW-1185">Reference proteome</keyword>
<dbReference type="InterPro" id="IPR018720">
    <property type="entry name" value="DUF2249"/>
</dbReference>
<gene>
    <name evidence="2" type="ORF">A6A05_07400</name>
</gene>